<name>A0ABW5ISL0_9BACT</name>
<dbReference type="InterPro" id="IPR052893">
    <property type="entry name" value="TCS_response_regulator"/>
</dbReference>
<dbReference type="PANTHER" id="PTHR44520">
    <property type="entry name" value="RESPONSE REGULATOR RCP1-RELATED"/>
    <property type="match status" value="1"/>
</dbReference>
<evidence type="ECO:0000259" key="2">
    <source>
        <dbReference type="PROSITE" id="PS50110"/>
    </source>
</evidence>
<organism evidence="3 4">
    <name type="scientific">Pontibacter locisalis</name>
    <dbReference type="NCBI Taxonomy" id="1719035"/>
    <lineage>
        <taxon>Bacteria</taxon>
        <taxon>Pseudomonadati</taxon>
        <taxon>Bacteroidota</taxon>
        <taxon>Cytophagia</taxon>
        <taxon>Cytophagales</taxon>
        <taxon>Hymenobacteraceae</taxon>
        <taxon>Pontibacter</taxon>
    </lineage>
</organism>
<feature type="domain" description="Response regulatory" evidence="2">
    <location>
        <begin position="2"/>
        <end position="129"/>
    </location>
</feature>
<dbReference type="InterPro" id="IPR001789">
    <property type="entry name" value="Sig_transdc_resp-reg_receiver"/>
</dbReference>
<evidence type="ECO:0000313" key="4">
    <source>
        <dbReference type="Proteomes" id="UP001597544"/>
    </source>
</evidence>
<protein>
    <submittedName>
        <fullName evidence="3">Response regulator</fullName>
    </submittedName>
</protein>
<reference evidence="4" key="1">
    <citation type="journal article" date="2019" name="Int. J. Syst. Evol. Microbiol.">
        <title>The Global Catalogue of Microorganisms (GCM) 10K type strain sequencing project: providing services to taxonomists for standard genome sequencing and annotation.</title>
        <authorList>
            <consortium name="The Broad Institute Genomics Platform"/>
            <consortium name="The Broad Institute Genome Sequencing Center for Infectious Disease"/>
            <person name="Wu L."/>
            <person name="Ma J."/>
        </authorList>
    </citation>
    <scope>NUCLEOTIDE SEQUENCE [LARGE SCALE GENOMIC DNA]</scope>
    <source>
        <strain evidence="4">KCTC 42498</strain>
    </source>
</reference>
<accession>A0ABW5ISL0</accession>
<gene>
    <name evidence="3" type="ORF">ACFSRY_18875</name>
</gene>
<dbReference type="PANTHER" id="PTHR44520:SF2">
    <property type="entry name" value="RESPONSE REGULATOR RCP1"/>
    <property type="match status" value="1"/>
</dbReference>
<dbReference type="InterPro" id="IPR011006">
    <property type="entry name" value="CheY-like_superfamily"/>
</dbReference>
<dbReference type="RefSeq" id="WP_377511761.1">
    <property type="nucleotide sequence ID" value="NZ_JBHULU010000027.1"/>
</dbReference>
<evidence type="ECO:0000313" key="3">
    <source>
        <dbReference type="EMBL" id="MFD2515943.1"/>
    </source>
</evidence>
<evidence type="ECO:0000256" key="1">
    <source>
        <dbReference type="PROSITE-ProRule" id="PRU00169"/>
    </source>
</evidence>
<dbReference type="SUPFAM" id="SSF52172">
    <property type="entry name" value="CheY-like"/>
    <property type="match status" value="1"/>
</dbReference>
<comment type="caution">
    <text evidence="3">The sequence shown here is derived from an EMBL/GenBank/DDBJ whole genome shotgun (WGS) entry which is preliminary data.</text>
</comment>
<dbReference type="Pfam" id="PF00072">
    <property type="entry name" value="Response_reg"/>
    <property type="match status" value="1"/>
</dbReference>
<proteinExistence type="predicted"/>
<dbReference type="PROSITE" id="PS50110">
    <property type="entry name" value="RESPONSE_REGULATORY"/>
    <property type="match status" value="1"/>
</dbReference>
<keyword evidence="1" id="KW-0597">Phosphoprotein</keyword>
<keyword evidence="4" id="KW-1185">Reference proteome</keyword>
<dbReference type="Gene3D" id="3.40.50.2300">
    <property type="match status" value="1"/>
</dbReference>
<sequence>MKIFLIDDDQLSIFLTESMLALEGFTHETKYFLSAAEALEALGSGGDDAVPDLIFLDLNMPVMDGWGFLDALAAAQLNPKIKARCSIYILTSSLDLADTWRTEEYPLVSGLIHKPIKSEDIKLVLSQHPLLDQSFTQ</sequence>
<dbReference type="EMBL" id="JBHULU010000027">
    <property type="protein sequence ID" value="MFD2515943.1"/>
    <property type="molecule type" value="Genomic_DNA"/>
</dbReference>
<dbReference type="Proteomes" id="UP001597544">
    <property type="component" value="Unassembled WGS sequence"/>
</dbReference>
<feature type="modified residue" description="4-aspartylphosphate" evidence="1">
    <location>
        <position position="57"/>
    </location>
</feature>
<dbReference type="SMART" id="SM00448">
    <property type="entry name" value="REC"/>
    <property type="match status" value="1"/>
</dbReference>